<dbReference type="Proteomes" id="UP001208570">
    <property type="component" value="Unassembled WGS sequence"/>
</dbReference>
<evidence type="ECO:0000256" key="1">
    <source>
        <dbReference type="SAM" id="MobiDB-lite"/>
    </source>
</evidence>
<name>A0AAD9J2J7_9ANNE</name>
<dbReference type="Pfam" id="PF24522">
    <property type="entry name" value="KRIT1_FRMD8_FERM_C"/>
    <property type="match status" value="1"/>
</dbReference>
<protein>
    <recommendedName>
        <fullName evidence="2">KRIT1/FRMD8 FERM domain-containing protein</fullName>
    </recommendedName>
</protein>
<gene>
    <name evidence="3" type="ORF">LSH36_730g01057</name>
</gene>
<feature type="region of interest" description="Disordered" evidence="1">
    <location>
        <begin position="119"/>
        <end position="156"/>
    </location>
</feature>
<feature type="non-terminal residue" evidence="3">
    <location>
        <position position="1"/>
    </location>
</feature>
<dbReference type="EMBL" id="JAODUP010000730">
    <property type="protein sequence ID" value="KAK2144795.1"/>
    <property type="molecule type" value="Genomic_DNA"/>
</dbReference>
<feature type="compositionally biased region" description="Acidic residues" evidence="1">
    <location>
        <begin position="198"/>
        <end position="208"/>
    </location>
</feature>
<feature type="region of interest" description="Disordered" evidence="1">
    <location>
        <begin position="171"/>
        <end position="208"/>
    </location>
</feature>
<dbReference type="InterPro" id="IPR011993">
    <property type="entry name" value="PH-like_dom_sf"/>
</dbReference>
<evidence type="ECO:0000259" key="2">
    <source>
        <dbReference type="Pfam" id="PF24522"/>
    </source>
</evidence>
<proteinExistence type="predicted"/>
<dbReference type="Gene3D" id="2.30.29.30">
    <property type="entry name" value="Pleckstrin-homology domain (PH domain)/Phosphotyrosine-binding domain (PTB)"/>
    <property type="match status" value="1"/>
</dbReference>
<feature type="domain" description="KRIT1/FRMD8 FERM" evidence="2">
    <location>
        <begin position="23"/>
        <end position="88"/>
    </location>
</feature>
<dbReference type="InterPro" id="IPR057096">
    <property type="entry name" value="KRIT1_FRMD8_FERM_C"/>
</dbReference>
<feature type="compositionally biased region" description="Basic and acidic residues" evidence="1">
    <location>
        <begin position="179"/>
        <end position="188"/>
    </location>
</feature>
<organism evidence="3 4">
    <name type="scientific">Paralvinella palmiformis</name>
    <dbReference type="NCBI Taxonomy" id="53620"/>
    <lineage>
        <taxon>Eukaryota</taxon>
        <taxon>Metazoa</taxon>
        <taxon>Spiralia</taxon>
        <taxon>Lophotrochozoa</taxon>
        <taxon>Annelida</taxon>
        <taxon>Polychaeta</taxon>
        <taxon>Sedentaria</taxon>
        <taxon>Canalipalpata</taxon>
        <taxon>Terebellida</taxon>
        <taxon>Terebelliformia</taxon>
        <taxon>Alvinellidae</taxon>
        <taxon>Paralvinella</taxon>
    </lineage>
</organism>
<dbReference type="AlphaFoldDB" id="A0AAD9J2J7"/>
<accession>A0AAD9J2J7</accession>
<comment type="caution">
    <text evidence="3">The sequence shown here is derived from an EMBL/GenBank/DDBJ whole genome shotgun (WGS) entry which is preliminary data.</text>
</comment>
<keyword evidence="4" id="KW-1185">Reference proteome</keyword>
<sequence length="208" mass="23399">QQVRTFNYFRLFTFTFQTSRVPTPVFIGVNDIGVHVINASTKIMLQSFNYKDIEWSPKEQAILEIKPTASNKGGMHLFTKQATLITYLTRTLDHVREEKRKSEELKKRIQFRNATIHQQQLSMGRHQKRDAPADRVPVAPSSGVKVAVDGSDHPRNVIGAESEQTDIIIGLGQGTISDTDNKTSRRVDGYLPLSDPDTTIDDDLDGDC</sequence>
<reference evidence="3" key="1">
    <citation type="journal article" date="2023" name="Mol. Biol. Evol.">
        <title>Third-Generation Sequencing Reveals the Adaptive Role of the Epigenome in Three Deep-Sea Polychaetes.</title>
        <authorList>
            <person name="Perez M."/>
            <person name="Aroh O."/>
            <person name="Sun Y."/>
            <person name="Lan Y."/>
            <person name="Juniper S.K."/>
            <person name="Young C.R."/>
            <person name="Angers B."/>
            <person name="Qian P.Y."/>
        </authorList>
    </citation>
    <scope>NUCLEOTIDE SEQUENCE</scope>
    <source>
        <strain evidence="3">P08H-3</strain>
    </source>
</reference>
<evidence type="ECO:0000313" key="3">
    <source>
        <dbReference type="EMBL" id="KAK2144795.1"/>
    </source>
</evidence>
<evidence type="ECO:0000313" key="4">
    <source>
        <dbReference type="Proteomes" id="UP001208570"/>
    </source>
</evidence>